<feature type="region of interest" description="Disordered" evidence="2">
    <location>
        <begin position="53"/>
        <end position="81"/>
    </location>
</feature>
<sequence>MNTQEEEADPLQGTTDDNLRSTLTTILASVKNRPHLQTEFHKLLLTNIPSQLQNAPTGIRTSTTSTQYRSSGSSAFSYSSLQPQSSRSSALSYTSLQPHSSRSSALSYTNLQSHSSRSAVLSTSLDPPSIDSTTISDRTARPSSPSPAEPRFYFCTSCREIRKQTSFGTKADWKKHESRYHDTGSDWLCDVNGCLKIFKLKNDLNKHRQECHGDSKQKPAEFARKTLFPCGFLGCGYTTTTWERRCNHVAECMQLGKLWTHTNKMRALLKQDPWIHESWKAVRNMQCTQCGISKSQLQWDPETSRTVMERLECEDVDSGCNGFFLEVFRLGLPPTWQAPTADLQSEQTSIFSVAIEPQAELQSSGHEAPIVSNPSTMTLWDYAVATTMPSFASHVDTNITLNSANNRWSVVMLDSPQVPTDVESSDGVPAQTFLNPTAPNFHNMATHGEHQFFPWDLDLIQKQTDSTRRARSHKNLRTSPPPLLSESTTISANSLPRGTSSMAVAPHSILRSNVPQPDFSWVNLAEH</sequence>
<dbReference type="SMART" id="SM00355">
    <property type="entry name" value="ZnF_C2H2"/>
    <property type="match status" value="3"/>
</dbReference>
<dbReference type="Proteomes" id="UP000800200">
    <property type="component" value="Unassembled WGS sequence"/>
</dbReference>
<keyword evidence="1" id="KW-0863">Zinc-finger</keyword>
<feature type="compositionally biased region" description="Low complexity" evidence="2">
    <location>
        <begin position="61"/>
        <end position="81"/>
    </location>
</feature>
<dbReference type="InterPro" id="IPR013087">
    <property type="entry name" value="Znf_C2H2_type"/>
</dbReference>
<name>A0A6A6D9B6_9PEZI</name>
<dbReference type="OrthoDB" id="3758860at2759"/>
<dbReference type="EMBL" id="ML994675">
    <property type="protein sequence ID" value="KAF2178475.1"/>
    <property type="molecule type" value="Genomic_DNA"/>
</dbReference>
<evidence type="ECO:0000313" key="4">
    <source>
        <dbReference type="EMBL" id="KAF2176124.1"/>
    </source>
</evidence>
<evidence type="ECO:0000256" key="2">
    <source>
        <dbReference type="SAM" id="MobiDB-lite"/>
    </source>
</evidence>
<feature type="region of interest" description="Disordered" evidence="2">
    <location>
        <begin position="464"/>
        <end position="499"/>
    </location>
</feature>
<dbReference type="PROSITE" id="PS00028">
    <property type="entry name" value="ZINC_FINGER_C2H2_1"/>
    <property type="match status" value="1"/>
</dbReference>
<evidence type="ECO:0000259" key="3">
    <source>
        <dbReference type="PROSITE" id="PS50157"/>
    </source>
</evidence>
<dbReference type="GO" id="GO:0008270">
    <property type="term" value="F:zinc ion binding"/>
    <property type="evidence" value="ECO:0007669"/>
    <property type="project" value="UniProtKB-KW"/>
</dbReference>
<proteinExistence type="predicted"/>
<evidence type="ECO:0000313" key="6">
    <source>
        <dbReference type="Proteomes" id="UP000800200"/>
    </source>
</evidence>
<keyword evidence="1" id="KW-0862">Zinc</keyword>
<feature type="domain" description="C2H2-type" evidence="3">
    <location>
        <begin position="187"/>
        <end position="217"/>
    </location>
</feature>
<keyword evidence="6" id="KW-1185">Reference proteome</keyword>
<evidence type="ECO:0000256" key="1">
    <source>
        <dbReference type="PROSITE-ProRule" id="PRU00042"/>
    </source>
</evidence>
<protein>
    <recommendedName>
        <fullName evidence="3">C2H2-type domain-containing protein</fullName>
    </recommendedName>
</protein>
<feature type="region of interest" description="Disordered" evidence="2">
    <location>
        <begin position="118"/>
        <end position="148"/>
    </location>
</feature>
<feature type="compositionally biased region" description="Polar residues" evidence="2">
    <location>
        <begin position="118"/>
        <end position="137"/>
    </location>
</feature>
<dbReference type="EMBL" id="ML994715">
    <property type="protein sequence ID" value="KAF2176124.1"/>
    <property type="molecule type" value="Genomic_DNA"/>
</dbReference>
<organism evidence="4 6">
    <name type="scientific">Zopfia rhizophila CBS 207.26</name>
    <dbReference type="NCBI Taxonomy" id="1314779"/>
    <lineage>
        <taxon>Eukaryota</taxon>
        <taxon>Fungi</taxon>
        <taxon>Dikarya</taxon>
        <taxon>Ascomycota</taxon>
        <taxon>Pezizomycotina</taxon>
        <taxon>Dothideomycetes</taxon>
        <taxon>Dothideomycetes incertae sedis</taxon>
        <taxon>Zopfiaceae</taxon>
        <taxon>Zopfia</taxon>
    </lineage>
</organism>
<feature type="compositionally biased region" description="Polar residues" evidence="2">
    <location>
        <begin position="485"/>
        <end position="499"/>
    </location>
</feature>
<dbReference type="PROSITE" id="PS50157">
    <property type="entry name" value="ZINC_FINGER_C2H2_2"/>
    <property type="match status" value="1"/>
</dbReference>
<keyword evidence="1" id="KW-0479">Metal-binding</keyword>
<gene>
    <name evidence="4" type="ORF">K469DRAFT_682778</name>
    <name evidence="5" type="ORF">K469DRAFT_695511</name>
</gene>
<reference evidence="4" key="1">
    <citation type="journal article" date="2020" name="Stud. Mycol.">
        <title>101 Dothideomycetes genomes: a test case for predicting lifestyles and emergence of pathogens.</title>
        <authorList>
            <person name="Haridas S."/>
            <person name="Albert R."/>
            <person name="Binder M."/>
            <person name="Bloem J."/>
            <person name="Labutti K."/>
            <person name="Salamov A."/>
            <person name="Andreopoulos B."/>
            <person name="Baker S."/>
            <person name="Barry K."/>
            <person name="Bills G."/>
            <person name="Bluhm B."/>
            <person name="Cannon C."/>
            <person name="Castanera R."/>
            <person name="Culley D."/>
            <person name="Daum C."/>
            <person name="Ezra D."/>
            <person name="Gonzalez J."/>
            <person name="Henrissat B."/>
            <person name="Kuo A."/>
            <person name="Liang C."/>
            <person name="Lipzen A."/>
            <person name="Lutzoni F."/>
            <person name="Magnuson J."/>
            <person name="Mondo S."/>
            <person name="Nolan M."/>
            <person name="Ohm R."/>
            <person name="Pangilinan J."/>
            <person name="Park H.-J."/>
            <person name="Ramirez L."/>
            <person name="Alfaro M."/>
            <person name="Sun H."/>
            <person name="Tritt A."/>
            <person name="Yoshinaga Y."/>
            <person name="Zwiers L.-H."/>
            <person name="Turgeon B."/>
            <person name="Goodwin S."/>
            <person name="Spatafora J."/>
            <person name="Crous P."/>
            <person name="Grigoriev I."/>
        </authorList>
    </citation>
    <scope>NUCLEOTIDE SEQUENCE</scope>
    <source>
        <strain evidence="4">CBS 207.26</strain>
    </source>
</reference>
<evidence type="ECO:0000313" key="5">
    <source>
        <dbReference type="EMBL" id="KAF2178475.1"/>
    </source>
</evidence>
<accession>A0A6A6D9B6</accession>
<dbReference type="AlphaFoldDB" id="A0A6A6D9B6"/>